<organism evidence="1">
    <name type="scientific">marine sediment metagenome</name>
    <dbReference type="NCBI Taxonomy" id="412755"/>
    <lineage>
        <taxon>unclassified sequences</taxon>
        <taxon>metagenomes</taxon>
        <taxon>ecological metagenomes</taxon>
    </lineage>
</organism>
<sequence>MKEEIYVGVIRASLEELNKLVSKDLGYPVRFLADESTNWQKEQCIALESEPLPQSYFGIFNKMISKASVNSFNPINWENGRIVFIPHFSYEHYGHGSNGHEMYDPSGERYFYEYKEGSWERVREG</sequence>
<name>A0A0F9FWK1_9ZZZZ</name>
<comment type="caution">
    <text evidence="1">The sequence shown here is derived from an EMBL/GenBank/DDBJ whole genome shotgun (WGS) entry which is preliminary data.</text>
</comment>
<accession>A0A0F9FWK1</accession>
<reference evidence="1" key="1">
    <citation type="journal article" date="2015" name="Nature">
        <title>Complex archaea that bridge the gap between prokaryotes and eukaryotes.</title>
        <authorList>
            <person name="Spang A."/>
            <person name="Saw J.H."/>
            <person name="Jorgensen S.L."/>
            <person name="Zaremba-Niedzwiedzka K."/>
            <person name="Martijn J."/>
            <person name="Lind A.E."/>
            <person name="van Eijk R."/>
            <person name="Schleper C."/>
            <person name="Guy L."/>
            <person name="Ettema T.J."/>
        </authorList>
    </citation>
    <scope>NUCLEOTIDE SEQUENCE</scope>
</reference>
<protein>
    <submittedName>
        <fullName evidence="1">Uncharacterized protein</fullName>
    </submittedName>
</protein>
<proteinExistence type="predicted"/>
<dbReference type="EMBL" id="LAZR01019935">
    <property type="protein sequence ID" value="KKL90718.1"/>
    <property type="molecule type" value="Genomic_DNA"/>
</dbReference>
<dbReference type="AlphaFoldDB" id="A0A0F9FWK1"/>
<evidence type="ECO:0000313" key="1">
    <source>
        <dbReference type="EMBL" id="KKL90718.1"/>
    </source>
</evidence>
<gene>
    <name evidence="1" type="ORF">LCGC14_1901840</name>
</gene>